<gene>
    <name evidence="2" type="ORF">HUJ06_025507</name>
</gene>
<organism evidence="2 3">
    <name type="scientific">Nelumbo nucifera</name>
    <name type="common">Sacred lotus</name>
    <dbReference type="NCBI Taxonomy" id="4432"/>
    <lineage>
        <taxon>Eukaryota</taxon>
        <taxon>Viridiplantae</taxon>
        <taxon>Streptophyta</taxon>
        <taxon>Embryophyta</taxon>
        <taxon>Tracheophyta</taxon>
        <taxon>Spermatophyta</taxon>
        <taxon>Magnoliopsida</taxon>
        <taxon>Proteales</taxon>
        <taxon>Nelumbonaceae</taxon>
        <taxon>Nelumbo</taxon>
    </lineage>
</organism>
<accession>A0A822XR21</accession>
<protein>
    <submittedName>
        <fullName evidence="2">Uncharacterized protein</fullName>
    </submittedName>
</protein>
<keyword evidence="3" id="KW-1185">Reference proteome</keyword>
<feature type="region of interest" description="Disordered" evidence="1">
    <location>
        <begin position="1"/>
        <end position="25"/>
    </location>
</feature>
<dbReference type="EMBL" id="DUZY01000001">
    <property type="protein sequence ID" value="DAD24044.1"/>
    <property type="molecule type" value="Genomic_DNA"/>
</dbReference>
<name>A0A822XR21_NELNU</name>
<evidence type="ECO:0000256" key="1">
    <source>
        <dbReference type="SAM" id="MobiDB-lite"/>
    </source>
</evidence>
<evidence type="ECO:0000313" key="3">
    <source>
        <dbReference type="Proteomes" id="UP000607653"/>
    </source>
</evidence>
<dbReference type="AlphaFoldDB" id="A0A822XR21"/>
<proteinExistence type="predicted"/>
<evidence type="ECO:0000313" key="2">
    <source>
        <dbReference type="EMBL" id="DAD24044.1"/>
    </source>
</evidence>
<dbReference type="Proteomes" id="UP000607653">
    <property type="component" value="Unassembled WGS sequence"/>
</dbReference>
<sequence>MLFDDSVRPATMTERKRKQGMRLGF</sequence>
<feature type="compositionally biased region" description="Basic residues" evidence="1">
    <location>
        <begin position="15"/>
        <end position="25"/>
    </location>
</feature>
<reference evidence="2 3" key="1">
    <citation type="journal article" date="2020" name="Mol. Biol. Evol.">
        <title>Distinct Expression and Methylation Patterns for Genes with Different Fates following a Single Whole-Genome Duplication in Flowering Plants.</title>
        <authorList>
            <person name="Shi T."/>
            <person name="Rahmani R.S."/>
            <person name="Gugger P.F."/>
            <person name="Wang M."/>
            <person name="Li H."/>
            <person name="Zhang Y."/>
            <person name="Li Z."/>
            <person name="Wang Q."/>
            <person name="Van de Peer Y."/>
            <person name="Marchal K."/>
            <person name="Chen J."/>
        </authorList>
    </citation>
    <scope>NUCLEOTIDE SEQUENCE [LARGE SCALE GENOMIC DNA]</scope>
    <source>
        <tissue evidence="2">Leaf</tissue>
    </source>
</reference>
<comment type="caution">
    <text evidence="2">The sequence shown here is derived from an EMBL/GenBank/DDBJ whole genome shotgun (WGS) entry which is preliminary data.</text>
</comment>